<evidence type="ECO:0000256" key="3">
    <source>
        <dbReference type="ARBA" id="ARBA00022843"/>
    </source>
</evidence>
<evidence type="ECO:0000256" key="7">
    <source>
        <dbReference type="ARBA" id="ARBA00023163"/>
    </source>
</evidence>
<accession>A0A1B6C398</accession>
<dbReference type="InterPro" id="IPR013767">
    <property type="entry name" value="PAS_fold"/>
</dbReference>
<dbReference type="CDD" id="cd11433">
    <property type="entry name" value="bHLH-PAS_HIF"/>
    <property type="match status" value="1"/>
</dbReference>
<evidence type="ECO:0000256" key="8">
    <source>
        <dbReference type="ARBA" id="ARBA00023242"/>
    </source>
</evidence>
<evidence type="ECO:0000256" key="2">
    <source>
        <dbReference type="ARBA" id="ARBA00022737"/>
    </source>
</evidence>
<keyword evidence="9" id="KW-0379">Hydroxylation</keyword>
<dbReference type="CDD" id="cd00130">
    <property type="entry name" value="PAS"/>
    <property type="match status" value="2"/>
</dbReference>
<name>A0A1B6C398_9HEMI</name>
<dbReference type="GO" id="GO:0046983">
    <property type="term" value="F:protein dimerization activity"/>
    <property type="evidence" value="ECO:0007669"/>
    <property type="project" value="InterPro"/>
</dbReference>
<keyword evidence="5" id="KW-0238">DNA-binding</keyword>
<keyword evidence="7" id="KW-0804">Transcription</keyword>
<dbReference type="GO" id="GO:0005634">
    <property type="term" value="C:nucleus"/>
    <property type="evidence" value="ECO:0007669"/>
    <property type="project" value="UniProtKB-SubCell"/>
</dbReference>
<dbReference type="FunFam" id="3.30.450.20:FF:000005">
    <property type="entry name" value="Hypoxia-inducible factor 1 subunit alpha"/>
    <property type="match status" value="1"/>
</dbReference>
<dbReference type="PANTHER" id="PTHR23043:SF17">
    <property type="entry name" value="PROTEIN SIMILAR"/>
    <property type="match status" value="1"/>
</dbReference>
<proteinExistence type="predicted"/>
<dbReference type="FunFam" id="3.30.450.20:FF:000015">
    <property type="entry name" value="Hypoxia-inducible factor 1-alpha isoform 1"/>
    <property type="match status" value="1"/>
</dbReference>
<dbReference type="FunFam" id="4.10.280.10:FF:000076">
    <property type="entry name" value="hypoxia-inducible factor 3-alpha isoform X1"/>
    <property type="match status" value="1"/>
</dbReference>
<feature type="domain" description="PAS" evidence="11">
    <location>
        <begin position="242"/>
        <end position="293"/>
    </location>
</feature>
<dbReference type="PROSITE" id="PS50112">
    <property type="entry name" value="PAS"/>
    <property type="match status" value="2"/>
</dbReference>
<dbReference type="InterPro" id="IPR036638">
    <property type="entry name" value="HLH_DNA-bd_sf"/>
</dbReference>
<evidence type="ECO:0000259" key="11">
    <source>
        <dbReference type="PROSITE" id="PS50112"/>
    </source>
</evidence>
<organism evidence="13">
    <name type="scientific">Clastoptera arizonana</name>
    <name type="common">Arizona spittle bug</name>
    <dbReference type="NCBI Taxonomy" id="38151"/>
    <lineage>
        <taxon>Eukaryota</taxon>
        <taxon>Metazoa</taxon>
        <taxon>Ecdysozoa</taxon>
        <taxon>Arthropoda</taxon>
        <taxon>Hexapoda</taxon>
        <taxon>Insecta</taxon>
        <taxon>Pterygota</taxon>
        <taxon>Neoptera</taxon>
        <taxon>Paraneoptera</taxon>
        <taxon>Hemiptera</taxon>
        <taxon>Auchenorrhyncha</taxon>
        <taxon>Cercopoidea</taxon>
        <taxon>Clastopteridae</taxon>
        <taxon>Clastoptera</taxon>
    </lineage>
</organism>
<evidence type="ECO:0000256" key="4">
    <source>
        <dbReference type="ARBA" id="ARBA00023015"/>
    </source>
</evidence>
<dbReference type="Pfam" id="PF14598">
    <property type="entry name" value="PAS_11"/>
    <property type="match status" value="1"/>
</dbReference>
<keyword evidence="3" id="KW-0832">Ubl conjugation</keyword>
<feature type="region of interest" description="Disordered" evidence="10">
    <location>
        <begin position="1"/>
        <end position="28"/>
    </location>
</feature>
<feature type="compositionally biased region" description="Basic and acidic residues" evidence="10">
    <location>
        <begin position="17"/>
        <end position="28"/>
    </location>
</feature>
<sequence>MEEKKPPTKEKKRNSERRKEKSRDAARCRRSRETEIFTDLAHALPLPPSAISQLDKASIMRLAISYLRVRTILNAMPNKFVSKAKNENDALLLRALEGFLLIVSADGDIIFLSENVNEYLGLSQIELMGQSIYEVSHPCDHNEVKEILTCKDVTESSPRTFFIRMKCTLTSKGRNVNLKSATYKVIQCTGHIVNSEPDSNNNDNEMEETTSQICLVAIGEPIPHPANIEIPLGKQTFLSKHSLDMKFTYADEKMAEFLGYDPEALIGKSVYEFHHAQDSVLVNKAFKSLFSKGQTQTGRYRFLAHGGGYVWVLSQGTLIYNMKGHKPQSVVCVHFIISGLEHKEEIYSCSQLENGQSTPVKQVSENLKKETELTLSKPFINAAKLITSLPKYSKLSPAPYVSTETKSLPLFPPKVFVPRLLTDQVEVNANSNIIDSQSIIQNHQVTTHKVFPKIVSESKPSTSNKPQIVTDRIFSKPQTSTEKLFSPSGFQSTSNYCTPLPKTESNTKLKLIPEKLFASIVKPEPSVSVSQETRPQPATSKIFAPRTKEMIKGFLTYSDDESGLTMMKDEPEDLTHLAPTAGDTCVPLSNPLFGDVLDHFMLSDNYCPLLSEAPKGMNSPSSPFFPYRDELSSSGSLSPALTQSPGGCSIPSLCSLGEDSPPLEDTAMSTLLGLDLVDPPDSDDLNVKAPYIPMSGGDDLPLLMPTDLMWGAGPSPTANYSGGGWSPPPPLIPESKPDLDSNLAKLLRAESKHNFTNQNSSSHFRHTFVNKKGDGERRKRSGTDSSGRANAKRSKHSPSIPRSGVLDGGGKPSGSVLMNLLEGPNLCRPPDLINTAHSNVPNNLNKEGRMRMKSLSLLDPECTVKLMDLTDQDYSVNAPVDLLLQGSELLTALDKIDSVV</sequence>
<dbReference type="GO" id="GO:0045944">
    <property type="term" value="P:positive regulation of transcription by RNA polymerase II"/>
    <property type="evidence" value="ECO:0007669"/>
    <property type="project" value="UniProtKB-ARBA"/>
</dbReference>
<reference evidence="13" key="1">
    <citation type="submission" date="2015-12" db="EMBL/GenBank/DDBJ databases">
        <title>De novo transcriptome assembly of four potential Pierce s Disease insect vectors from Arizona vineyards.</title>
        <authorList>
            <person name="Tassone E.E."/>
        </authorList>
    </citation>
    <scope>NUCLEOTIDE SEQUENCE</scope>
</reference>
<dbReference type="InterPro" id="IPR035965">
    <property type="entry name" value="PAS-like_dom_sf"/>
</dbReference>
<dbReference type="Pfam" id="PF00989">
    <property type="entry name" value="PAS"/>
    <property type="match status" value="1"/>
</dbReference>
<dbReference type="InterPro" id="IPR001610">
    <property type="entry name" value="PAC"/>
</dbReference>
<evidence type="ECO:0000256" key="10">
    <source>
        <dbReference type="SAM" id="MobiDB-lite"/>
    </source>
</evidence>
<keyword evidence="4" id="KW-0805">Transcription regulation</keyword>
<dbReference type="PANTHER" id="PTHR23043">
    <property type="entry name" value="HYPOXIA-INDUCIBLE FACTOR 1 ALPHA"/>
    <property type="match status" value="1"/>
</dbReference>
<dbReference type="GO" id="GO:0000977">
    <property type="term" value="F:RNA polymerase II transcription regulatory region sequence-specific DNA binding"/>
    <property type="evidence" value="ECO:0007669"/>
    <property type="project" value="TreeGrafter"/>
</dbReference>
<dbReference type="NCBIfam" id="TIGR00229">
    <property type="entry name" value="sensory_box"/>
    <property type="match status" value="1"/>
</dbReference>
<gene>
    <name evidence="13" type="ORF">g.25992</name>
</gene>
<dbReference type="Gene3D" id="3.30.450.20">
    <property type="entry name" value="PAS domain"/>
    <property type="match status" value="3"/>
</dbReference>
<evidence type="ECO:0000256" key="6">
    <source>
        <dbReference type="ARBA" id="ARBA00023159"/>
    </source>
</evidence>
<feature type="domain" description="BHLH" evidence="12">
    <location>
        <begin position="17"/>
        <end position="70"/>
    </location>
</feature>
<evidence type="ECO:0000313" key="13">
    <source>
        <dbReference type="EMBL" id="JAS07854.1"/>
    </source>
</evidence>
<dbReference type="AlphaFoldDB" id="A0A1B6C398"/>
<feature type="region of interest" description="Disordered" evidence="10">
    <location>
        <begin position="754"/>
        <end position="817"/>
    </location>
</feature>
<feature type="domain" description="PAS" evidence="11">
    <location>
        <begin position="85"/>
        <end position="148"/>
    </location>
</feature>
<dbReference type="SMART" id="SM00086">
    <property type="entry name" value="PAC"/>
    <property type="match status" value="1"/>
</dbReference>
<evidence type="ECO:0000256" key="1">
    <source>
        <dbReference type="ARBA" id="ARBA00004123"/>
    </source>
</evidence>
<dbReference type="SUPFAM" id="SSF55785">
    <property type="entry name" value="PYP-like sensor domain (PAS domain)"/>
    <property type="match status" value="2"/>
</dbReference>
<evidence type="ECO:0000259" key="12">
    <source>
        <dbReference type="PROSITE" id="PS50888"/>
    </source>
</evidence>
<dbReference type="InterPro" id="IPR011598">
    <property type="entry name" value="bHLH_dom"/>
</dbReference>
<keyword evidence="2" id="KW-0677">Repeat</keyword>
<evidence type="ECO:0000256" key="5">
    <source>
        <dbReference type="ARBA" id="ARBA00023125"/>
    </source>
</evidence>
<dbReference type="SMART" id="SM00091">
    <property type="entry name" value="PAS"/>
    <property type="match status" value="2"/>
</dbReference>
<comment type="subcellular location">
    <subcellularLocation>
        <location evidence="1">Nucleus</location>
    </subcellularLocation>
</comment>
<dbReference type="GO" id="GO:0071456">
    <property type="term" value="P:cellular response to hypoxia"/>
    <property type="evidence" value="ECO:0007669"/>
    <property type="project" value="TreeGrafter"/>
</dbReference>
<dbReference type="SMART" id="SM00353">
    <property type="entry name" value="HLH"/>
    <property type="match status" value="1"/>
</dbReference>
<dbReference type="InterPro" id="IPR000014">
    <property type="entry name" value="PAS"/>
</dbReference>
<evidence type="ECO:0000256" key="9">
    <source>
        <dbReference type="ARBA" id="ARBA00023278"/>
    </source>
</evidence>
<dbReference type="Pfam" id="PF23171">
    <property type="entry name" value="bHLH_HIF1A"/>
    <property type="match status" value="1"/>
</dbReference>
<dbReference type="SUPFAM" id="SSF47459">
    <property type="entry name" value="HLH, helix-loop-helix DNA-binding domain"/>
    <property type="match status" value="1"/>
</dbReference>
<dbReference type="GO" id="GO:0000981">
    <property type="term" value="F:DNA-binding transcription factor activity, RNA polymerase II-specific"/>
    <property type="evidence" value="ECO:0007669"/>
    <property type="project" value="TreeGrafter"/>
</dbReference>
<evidence type="ECO:0008006" key="14">
    <source>
        <dbReference type="Google" id="ProtNLM"/>
    </source>
</evidence>
<dbReference type="Gene3D" id="4.10.280.10">
    <property type="entry name" value="Helix-loop-helix DNA-binding domain"/>
    <property type="match status" value="1"/>
</dbReference>
<protein>
    <recommendedName>
        <fullName evidence="14">Hypoxia-inducible factor 1-alpha</fullName>
    </recommendedName>
</protein>
<dbReference type="EMBL" id="GEDC01029444">
    <property type="protein sequence ID" value="JAS07854.1"/>
    <property type="molecule type" value="Transcribed_RNA"/>
</dbReference>
<dbReference type="PROSITE" id="PS50888">
    <property type="entry name" value="BHLH"/>
    <property type="match status" value="1"/>
</dbReference>
<keyword evidence="6" id="KW-0010">Activator</keyword>
<keyword evidence="8" id="KW-0539">Nucleus</keyword>